<sequence>MVARRPRRRRDRRLPAARPRRAGVLGRRARAVRVRRAGAVGVARAARAALRPRAGDRAVRAVRDDRPGGDVPRAGRVLRGHRAGWRAVLGRARDRGRAARGPAAVRARAVPARARRRRAAGRGDGDDGRVTGATGAGPGAAGDVAAGWSPDPLLAGHEVRTLAGWWPASGGPSWPAVRAGGAAPVLTLVRPVETPAAPRGVVVHLHGYNDYYFQSHLADAVRDAGWAFLALDARRAGRSHRPGDVPHYQGDLREQASDLTRAVAAARSLWPGLPVVVHAHSTGGLVAALWAHAHRVRGGADAVVLNSPFLSVERSWVTPLQDQALRPLARTAPLRVVSAAPSRYAGRMRERWEFDTDLKRPDGVPVRAGWLAAVRRGQRRVASGLEIGVPLLVARSARSGADLVEGADLDSVDTVLDVATIAALGPGLGTDVRELVVDGGVHDLALSHDEPRGVYLDALGRFLAEVAGAGAPRRMNA</sequence>
<dbReference type="InterPro" id="IPR029058">
    <property type="entry name" value="AB_hydrolase_fold"/>
</dbReference>
<dbReference type="InterPro" id="IPR022742">
    <property type="entry name" value="Hydrolase_4"/>
</dbReference>
<evidence type="ECO:0000313" key="3">
    <source>
        <dbReference type="EMBL" id="QCB92262.1"/>
    </source>
</evidence>
<dbReference type="KEGG" id="celz:E5225_00510"/>
<gene>
    <name evidence="3" type="ORF">E5225_00510</name>
</gene>
<evidence type="ECO:0000259" key="2">
    <source>
        <dbReference type="Pfam" id="PF12146"/>
    </source>
</evidence>
<evidence type="ECO:0000256" key="1">
    <source>
        <dbReference type="SAM" id="MobiDB-lite"/>
    </source>
</evidence>
<feature type="region of interest" description="Disordered" evidence="1">
    <location>
        <begin position="96"/>
        <end position="140"/>
    </location>
</feature>
<proteinExistence type="predicted"/>
<feature type="region of interest" description="Disordered" evidence="1">
    <location>
        <begin position="1"/>
        <end position="21"/>
    </location>
</feature>
<accession>A0A4P7SE25</accession>
<dbReference type="EMBL" id="CP039291">
    <property type="protein sequence ID" value="QCB92262.1"/>
    <property type="molecule type" value="Genomic_DNA"/>
</dbReference>
<name>A0A4P7SE25_9CELL</name>
<keyword evidence="4" id="KW-1185">Reference proteome</keyword>
<dbReference type="Pfam" id="PF12146">
    <property type="entry name" value="Hydrolase_4"/>
    <property type="match status" value="1"/>
</dbReference>
<evidence type="ECO:0000313" key="4">
    <source>
        <dbReference type="Proteomes" id="UP000296469"/>
    </source>
</evidence>
<dbReference type="Proteomes" id="UP000296469">
    <property type="component" value="Chromosome"/>
</dbReference>
<dbReference type="Gene3D" id="3.40.50.1820">
    <property type="entry name" value="alpha/beta hydrolase"/>
    <property type="match status" value="1"/>
</dbReference>
<feature type="domain" description="Serine aminopeptidase S33" evidence="2">
    <location>
        <begin position="197"/>
        <end position="394"/>
    </location>
</feature>
<organism evidence="3 4">
    <name type="scientific">Cellulomonas shaoxiangyii</name>
    <dbReference type="NCBI Taxonomy" id="2566013"/>
    <lineage>
        <taxon>Bacteria</taxon>
        <taxon>Bacillati</taxon>
        <taxon>Actinomycetota</taxon>
        <taxon>Actinomycetes</taxon>
        <taxon>Micrococcales</taxon>
        <taxon>Cellulomonadaceae</taxon>
        <taxon>Cellulomonas</taxon>
    </lineage>
</organism>
<dbReference type="PANTHER" id="PTHR11614">
    <property type="entry name" value="PHOSPHOLIPASE-RELATED"/>
    <property type="match status" value="1"/>
</dbReference>
<dbReference type="SUPFAM" id="SSF53474">
    <property type="entry name" value="alpha/beta-Hydrolases"/>
    <property type="match status" value="1"/>
</dbReference>
<keyword evidence="3" id="KW-0378">Hydrolase</keyword>
<feature type="compositionally biased region" description="Low complexity" evidence="1">
    <location>
        <begin position="99"/>
        <end position="112"/>
    </location>
</feature>
<dbReference type="AlphaFoldDB" id="A0A4P7SE25"/>
<dbReference type="InterPro" id="IPR051044">
    <property type="entry name" value="MAG_DAG_Lipase"/>
</dbReference>
<protein>
    <submittedName>
        <fullName evidence="3">Alpha/beta fold hydrolase</fullName>
    </submittedName>
</protein>
<feature type="compositionally biased region" description="Basic residues" evidence="1">
    <location>
        <begin position="1"/>
        <end position="12"/>
    </location>
</feature>
<reference evidence="3 4" key="1">
    <citation type="submission" date="2019-04" db="EMBL/GenBank/DDBJ databases">
        <title>Isolation and identification of Cellulomonas shaoxiangyii sp. Nov. isolated from feces of the Tibetan antelopes (Pantholops hodgsonii) in the Qinghai-Tibet plateau of China.</title>
        <authorList>
            <person name="Tian Z."/>
        </authorList>
    </citation>
    <scope>NUCLEOTIDE SEQUENCE [LARGE SCALE GENOMIC DNA]</scope>
    <source>
        <strain evidence="3 4">Z28</strain>
    </source>
</reference>
<dbReference type="GO" id="GO:0016787">
    <property type="term" value="F:hydrolase activity"/>
    <property type="evidence" value="ECO:0007669"/>
    <property type="project" value="UniProtKB-KW"/>
</dbReference>